<dbReference type="RefSeq" id="WP_220195261.1">
    <property type="nucleotide sequence ID" value="NZ_BNJF01000002.1"/>
</dbReference>
<evidence type="ECO:0000313" key="2">
    <source>
        <dbReference type="Proteomes" id="UP000612362"/>
    </source>
</evidence>
<protein>
    <submittedName>
        <fullName evidence="1">Uncharacterized protein</fullName>
    </submittedName>
</protein>
<dbReference type="EMBL" id="BNJF01000002">
    <property type="protein sequence ID" value="GHO45838.1"/>
    <property type="molecule type" value="Genomic_DNA"/>
</dbReference>
<organism evidence="1 2">
    <name type="scientific">Ktedonospora formicarum</name>
    <dbReference type="NCBI Taxonomy" id="2778364"/>
    <lineage>
        <taxon>Bacteria</taxon>
        <taxon>Bacillati</taxon>
        <taxon>Chloroflexota</taxon>
        <taxon>Ktedonobacteria</taxon>
        <taxon>Ktedonobacterales</taxon>
        <taxon>Ktedonobacteraceae</taxon>
        <taxon>Ktedonospora</taxon>
    </lineage>
</organism>
<comment type="caution">
    <text evidence="1">The sequence shown here is derived from an EMBL/GenBank/DDBJ whole genome shotgun (WGS) entry which is preliminary data.</text>
</comment>
<gene>
    <name evidence="1" type="ORF">KSX_40010</name>
</gene>
<reference evidence="1" key="1">
    <citation type="submission" date="2020-10" db="EMBL/GenBank/DDBJ databases">
        <title>Taxonomic study of unclassified bacteria belonging to the class Ktedonobacteria.</title>
        <authorList>
            <person name="Yabe S."/>
            <person name="Wang C.M."/>
            <person name="Zheng Y."/>
            <person name="Sakai Y."/>
            <person name="Cavaletti L."/>
            <person name="Monciardini P."/>
            <person name="Donadio S."/>
        </authorList>
    </citation>
    <scope>NUCLEOTIDE SEQUENCE</scope>
    <source>
        <strain evidence="1">SOSP1-1</strain>
    </source>
</reference>
<accession>A0A8J3MTQ3</accession>
<evidence type="ECO:0000313" key="1">
    <source>
        <dbReference type="EMBL" id="GHO45838.1"/>
    </source>
</evidence>
<dbReference type="SUPFAM" id="SSF81301">
    <property type="entry name" value="Nucleotidyltransferase"/>
    <property type="match status" value="1"/>
</dbReference>
<dbReference type="Gene3D" id="3.30.460.10">
    <property type="entry name" value="Beta Polymerase, domain 2"/>
    <property type="match status" value="1"/>
</dbReference>
<dbReference type="Proteomes" id="UP000612362">
    <property type="component" value="Unassembled WGS sequence"/>
</dbReference>
<dbReference type="InterPro" id="IPR043519">
    <property type="entry name" value="NT_sf"/>
</dbReference>
<name>A0A8J3MTQ3_9CHLR</name>
<dbReference type="AlphaFoldDB" id="A0A8J3MTQ3"/>
<sequence length="275" mass="31140">MSEPLEVFEYSSDHALPMSLGPFEAAIKSNARVLGMLYTGSLGRGSADRFSDLDIDLWVTDVAFTQTESTLHEILSSLGTVHFSYPRGAGCTAFVGEEWQRVDLWLHQRSEENLPSEYAQARILKDTDQFLAHALAAVKEEAVAVSWKQARTSIEEATDSQIYLSLHNARGAIWSALGEVSSRAMELYVLLAALRGSRSYGYRYVEHLLLPEEQVLLTQSWPTSPSQQEVRRAAHALWHWTRYVWQEAERCLGRSLLIEIDEAELLLAVDRIYHR</sequence>
<keyword evidence="2" id="KW-1185">Reference proteome</keyword>
<proteinExistence type="predicted"/>